<dbReference type="SUPFAM" id="SSF50974">
    <property type="entry name" value="Nitrous oxide reductase, N-terminal domain"/>
    <property type="match status" value="1"/>
</dbReference>
<dbReference type="InterPro" id="IPR015943">
    <property type="entry name" value="WD40/YVTN_repeat-like_dom_sf"/>
</dbReference>
<evidence type="ECO:0000313" key="2">
    <source>
        <dbReference type="EMBL" id="EQD27269.1"/>
    </source>
</evidence>
<evidence type="ECO:0000256" key="1">
    <source>
        <dbReference type="SAM" id="MobiDB-lite"/>
    </source>
</evidence>
<sequence length="382" mass="41608">MKNTIVQFTRQLGLLALAFTLNAGAVGVGMPALPLRVVHPDVPLAGKPNRFDYASIDPQRRLLFIAHLGSGIVTAVDLRSERVVANVRDVPGVHGVLAVPALDEVFATATDRNRLDVISEKTFRIVAHASAGVYPDGMTYAPDVHELFISDEAGQTETVVDTRSNRRVATIAMGGEVGNSQYDPVSQRVFVDVQTRDEIVAIDPRTNAIVQRYRLPDTCNNDHSLLLDAPARLAFVACDGNARLLLVDMHDMRVLSVHETGRDPDVLAFDAGLRRLYVASESGVIVAFRLEGGRLRLLGRSYLAYEAHSVAVDPLTHRVISHCRTWAAVASCASWRRRHRQCGPTPPMRGNFDSIRQGLRGKGARASCPRCSLAPPSVSSTP</sequence>
<dbReference type="PANTHER" id="PTHR47197:SF3">
    <property type="entry name" value="DIHYDRO-HEME D1 DEHYDROGENASE"/>
    <property type="match status" value="1"/>
</dbReference>
<reference evidence="2" key="1">
    <citation type="submission" date="2013-08" db="EMBL/GenBank/DDBJ databases">
        <authorList>
            <person name="Mendez C."/>
            <person name="Richter M."/>
            <person name="Ferrer M."/>
            <person name="Sanchez J."/>
        </authorList>
    </citation>
    <scope>NUCLEOTIDE SEQUENCE</scope>
</reference>
<dbReference type="PANTHER" id="PTHR47197">
    <property type="entry name" value="PROTEIN NIRF"/>
    <property type="match status" value="1"/>
</dbReference>
<dbReference type="AlphaFoldDB" id="T0ZEJ6"/>
<protein>
    <recommendedName>
        <fullName evidence="3">YncE family protein</fullName>
    </recommendedName>
</protein>
<comment type="caution">
    <text evidence="2">The sequence shown here is derived from an EMBL/GenBank/DDBJ whole genome shotgun (WGS) entry which is preliminary data.</text>
</comment>
<dbReference type="InterPro" id="IPR011045">
    <property type="entry name" value="N2O_reductase_N"/>
</dbReference>
<dbReference type="EMBL" id="AUZY01012906">
    <property type="protein sequence ID" value="EQD27269.1"/>
    <property type="molecule type" value="Genomic_DNA"/>
</dbReference>
<feature type="region of interest" description="Disordered" evidence="1">
    <location>
        <begin position="363"/>
        <end position="382"/>
    </location>
</feature>
<dbReference type="InterPro" id="IPR051200">
    <property type="entry name" value="Host-pathogen_enzymatic-act"/>
</dbReference>
<organism evidence="2">
    <name type="scientific">mine drainage metagenome</name>
    <dbReference type="NCBI Taxonomy" id="410659"/>
    <lineage>
        <taxon>unclassified sequences</taxon>
        <taxon>metagenomes</taxon>
        <taxon>ecological metagenomes</taxon>
    </lineage>
</organism>
<dbReference type="Gene3D" id="2.130.10.10">
    <property type="entry name" value="YVTN repeat-like/Quinoprotein amine dehydrogenase"/>
    <property type="match status" value="2"/>
</dbReference>
<gene>
    <name evidence="2" type="ORF">B1B_19218</name>
</gene>
<proteinExistence type="predicted"/>
<evidence type="ECO:0008006" key="3">
    <source>
        <dbReference type="Google" id="ProtNLM"/>
    </source>
</evidence>
<accession>T0ZEJ6</accession>
<reference evidence="2" key="2">
    <citation type="journal article" date="2014" name="ISME J.">
        <title>Microbial stratification in low pH oxic and suboxic macroscopic growths along an acid mine drainage.</title>
        <authorList>
            <person name="Mendez-Garcia C."/>
            <person name="Mesa V."/>
            <person name="Sprenger R.R."/>
            <person name="Richter M."/>
            <person name="Diez M.S."/>
            <person name="Solano J."/>
            <person name="Bargiela R."/>
            <person name="Golyshina O.V."/>
            <person name="Manteca A."/>
            <person name="Ramos J.L."/>
            <person name="Gallego J.R."/>
            <person name="Llorente I."/>
            <person name="Martins Dos Santos V.A."/>
            <person name="Jensen O.N."/>
            <person name="Pelaez A.I."/>
            <person name="Sanchez J."/>
            <person name="Ferrer M."/>
        </authorList>
    </citation>
    <scope>NUCLEOTIDE SEQUENCE</scope>
</reference>
<name>T0ZEJ6_9ZZZZ</name>